<comment type="caution">
    <text evidence="1">The sequence shown here is derived from an EMBL/GenBank/DDBJ whole genome shotgun (WGS) entry which is preliminary data.</text>
</comment>
<dbReference type="EMBL" id="VLTN01000019">
    <property type="protein sequence ID" value="KAA0152811.1"/>
    <property type="molecule type" value="Genomic_DNA"/>
</dbReference>
<dbReference type="OrthoDB" id="10313818at2759"/>
<evidence type="ECO:0000313" key="5">
    <source>
        <dbReference type="Proteomes" id="UP000322899"/>
    </source>
</evidence>
<evidence type="ECO:0000313" key="4">
    <source>
        <dbReference type="EMBL" id="KAA0171439.1"/>
    </source>
</evidence>
<dbReference type="Proteomes" id="UP000325113">
    <property type="component" value="Unassembled WGS sequence"/>
</dbReference>
<keyword evidence="6" id="KW-1185">Reference proteome</keyword>
<dbReference type="AlphaFoldDB" id="A0A5A8CLU2"/>
<evidence type="ECO:0000313" key="3">
    <source>
        <dbReference type="EMBL" id="KAA0170380.1"/>
    </source>
</evidence>
<name>A0A5A8CLU2_CAFRO</name>
<dbReference type="Proteomes" id="UP000323011">
    <property type="component" value="Unassembled WGS sequence"/>
</dbReference>
<evidence type="ECO:0000313" key="2">
    <source>
        <dbReference type="EMBL" id="KAA0165717.1"/>
    </source>
</evidence>
<evidence type="ECO:0000313" key="6">
    <source>
        <dbReference type="Proteomes" id="UP000323011"/>
    </source>
</evidence>
<evidence type="ECO:0000313" key="8">
    <source>
        <dbReference type="Proteomes" id="UP000325113"/>
    </source>
</evidence>
<dbReference type="EMBL" id="VLTM01000011">
    <property type="protein sequence ID" value="KAA0165717.1"/>
    <property type="molecule type" value="Genomic_DNA"/>
</dbReference>
<reference evidence="5 6" key="1">
    <citation type="submission" date="2019-07" db="EMBL/GenBank/DDBJ databases">
        <title>Genomes of Cafeteria roenbergensis.</title>
        <authorList>
            <person name="Fischer M.G."/>
            <person name="Hackl T."/>
            <person name="Roman M."/>
        </authorList>
    </citation>
    <scope>NUCLEOTIDE SEQUENCE [LARGE SCALE GENOMIC DNA]</scope>
    <source>
        <strain evidence="1 6">BVI</strain>
        <strain evidence="2 8">Cflag</strain>
        <strain evidence="3 5">E4-10P</strain>
        <strain evidence="4 7">RCC970-E3</strain>
    </source>
</reference>
<organism evidence="1 6">
    <name type="scientific">Cafeteria roenbergensis</name>
    <name type="common">Marine flagellate</name>
    <dbReference type="NCBI Taxonomy" id="33653"/>
    <lineage>
        <taxon>Eukaryota</taxon>
        <taxon>Sar</taxon>
        <taxon>Stramenopiles</taxon>
        <taxon>Bigyra</taxon>
        <taxon>Opalozoa</taxon>
        <taxon>Bicosoecida</taxon>
        <taxon>Cafeteriaceae</taxon>
        <taxon>Cafeteria</taxon>
    </lineage>
</organism>
<dbReference type="EMBL" id="VLTO01000061">
    <property type="protein sequence ID" value="KAA0170380.1"/>
    <property type="molecule type" value="Genomic_DNA"/>
</dbReference>
<evidence type="ECO:0000313" key="7">
    <source>
        <dbReference type="Proteomes" id="UP000324907"/>
    </source>
</evidence>
<dbReference type="Proteomes" id="UP000324907">
    <property type="component" value="Unassembled WGS sequence"/>
</dbReference>
<accession>A0A5A8CLU2</accession>
<evidence type="ECO:0000313" key="1">
    <source>
        <dbReference type="EMBL" id="KAA0152811.1"/>
    </source>
</evidence>
<proteinExistence type="predicted"/>
<protein>
    <submittedName>
        <fullName evidence="1">Uncharacterized protein</fullName>
    </submittedName>
</protein>
<gene>
    <name evidence="3" type="ORF">FNF27_06637</name>
    <name evidence="4" type="ORF">FNF28_00651</name>
    <name evidence="1" type="ORF">FNF29_03698</name>
    <name evidence="2" type="ORF">FNF31_01694</name>
</gene>
<dbReference type="Proteomes" id="UP000322899">
    <property type="component" value="Unassembled WGS sequence"/>
</dbReference>
<dbReference type="EMBL" id="VLTL01000006">
    <property type="protein sequence ID" value="KAA0171439.1"/>
    <property type="molecule type" value="Genomic_DNA"/>
</dbReference>
<sequence length="91" mass="10299">MALSRATFRAVAAATRSRASTAQVALKSTAALDEDHKAWLEKVQKLPVNEDPMMEFTLEWMLPTPVPMHVFDQPPIVVEVKNRNPDFEELH</sequence>